<name>A0AA36G144_9BILA</name>
<dbReference type="Proteomes" id="UP001177023">
    <property type="component" value="Unassembled WGS sequence"/>
</dbReference>
<evidence type="ECO:0000256" key="5">
    <source>
        <dbReference type="SAM" id="Phobius"/>
    </source>
</evidence>
<dbReference type="AlphaFoldDB" id="A0AA36G144"/>
<keyword evidence="5" id="KW-0812">Transmembrane</keyword>
<dbReference type="EMBL" id="CATQJA010002012">
    <property type="protein sequence ID" value="CAJ0569352.1"/>
    <property type="molecule type" value="Genomic_DNA"/>
</dbReference>
<accession>A0AA36G144</accession>
<dbReference type="Pfam" id="PF01484">
    <property type="entry name" value="Col_cuticle_N"/>
    <property type="match status" value="1"/>
</dbReference>
<evidence type="ECO:0000313" key="8">
    <source>
        <dbReference type="Proteomes" id="UP001177023"/>
    </source>
</evidence>
<evidence type="ECO:0000259" key="6">
    <source>
        <dbReference type="SMART" id="SM01088"/>
    </source>
</evidence>
<evidence type="ECO:0000256" key="3">
    <source>
        <dbReference type="ARBA" id="ARBA00023157"/>
    </source>
</evidence>
<sequence length="227" mass="26061">MELDHKNAAYKIVAYSAIAFGAVSILSICVTLPMVYNYVSLSKRDLTVDIKYCKDSASEIWVGVTKLRDQPILDARILTRVKRQHQPVELLPKDQPETLQLEEETVSPGWPVRKVHPETRECQERPGRQVRPARMPRWAARCRRWLEHQEELDQMDRRDTTVCPGCIMVLDRSGRLDRRALPALQATPEKPAQTELPERTERLEKWASAPSTVPSMGASFFEDGTRR</sequence>
<comment type="caution">
    <text evidence="7">The sequence shown here is derived from an EMBL/GenBank/DDBJ whole genome shotgun (WGS) entry which is preliminary data.</text>
</comment>
<keyword evidence="2" id="KW-0677">Repeat</keyword>
<protein>
    <recommendedName>
        <fullName evidence="6">Nematode cuticle collagen N-terminal domain-containing protein</fullName>
    </recommendedName>
</protein>
<dbReference type="InterPro" id="IPR002486">
    <property type="entry name" value="Col_cuticle_N"/>
</dbReference>
<dbReference type="SMART" id="SM01088">
    <property type="entry name" value="Col_cuticle_N"/>
    <property type="match status" value="1"/>
</dbReference>
<gene>
    <name evidence="7" type="ORF">MSPICULIGERA_LOCUS7833</name>
</gene>
<evidence type="ECO:0000256" key="1">
    <source>
        <dbReference type="ARBA" id="ARBA00011518"/>
    </source>
</evidence>
<evidence type="ECO:0000256" key="2">
    <source>
        <dbReference type="ARBA" id="ARBA00022737"/>
    </source>
</evidence>
<feature type="domain" description="Nematode cuticle collagen N-terminal" evidence="6">
    <location>
        <begin position="12"/>
        <end position="64"/>
    </location>
</feature>
<reference evidence="7" key="1">
    <citation type="submission" date="2023-06" db="EMBL/GenBank/DDBJ databases">
        <authorList>
            <person name="Delattre M."/>
        </authorList>
    </citation>
    <scope>NUCLEOTIDE SEQUENCE</scope>
    <source>
        <strain evidence="7">AF72</strain>
    </source>
</reference>
<dbReference type="GO" id="GO:0042302">
    <property type="term" value="F:structural constituent of cuticle"/>
    <property type="evidence" value="ECO:0007669"/>
    <property type="project" value="InterPro"/>
</dbReference>
<keyword evidence="8" id="KW-1185">Reference proteome</keyword>
<evidence type="ECO:0000256" key="4">
    <source>
        <dbReference type="SAM" id="MobiDB-lite"/>
    </source>
</evidence>
<feature type="compositionally biased region" description="Basic and acidic residues" evidence="4">
    <location>
        <begin position="196"/>
        <end position="205"/>
    </location>
</feature>
<feature type="region of interest" description="Disordered" evidence="4">
    <location>
        <begin position="184"/>
        <end position="227"/>
    </location>
</feature>
<proteinExistence type="predicted"/>
<comment type="subunit">
    <text evidence="1">Collagen polypeptide chains are complexed within the cuticle by disulfide bonds and other types of covalent cross-links.</text>
</comment>
<keyword evidence="5" id="KW-0472">Membrane</keyword>
<organism evidence="7 8">
    <name type="scientific">Mesorhabditis spiculigera</name>
    <dbReference type="NCBI Taxonomy" id="96644"/>
    <lineage>
        <taxon>Eukaryota</taxon>
        <taxon>Metazoa</taxon>
        <taxon>Ecdysozoa</taxon>
        <taxon>Nematoda</taxon>
        <taxon>Chromadorea</taxon>
        <taxon>Rhabditida</taxon>
        <taxon>Rhabditina</taxon>
        <taxon>Rhabditomorpha</taxon>
        <taxon>Rhabditoidea</taxon>
        <taxon>Rhabditidae</taxon>
        <taxon>Mesorhabditinae</taxon>
        <taxon>Mesorhabditis</taxon>
    </lineage>
</organism>
<keyword evidence="5" id="KW-1133">Transmembrane helix</keyword>
<feature type="non-terminal residue" evidence="7">
    <location>
        <position position="1"/>
    </location>
</feature>
<feature type="transmembrane region" description="Helical" evidence="5">
    <location>
        <begin position="12"/>
        <end position="36"/>
    </location>
</feature>
<keyword evidence="3" id="KW-1015">Disulfide bond</keyword>
<evidence type="ECO:0000313" key="7">
    <source>
        <dbReference type="EMBL" id="CAJ0569352.1"/>
    </source>
</evidence>